<comment type="pathway">
    <text evidence="9">Amino-acid biosynthesis; L-arginine biosynthesis; N(2)-acetyl-L-ornithine from L-glutamate: step 1/4.</text>
</comment>
<dbReference type="PANTHER" id="PTHR23100:SF0">
    <property type="entry name" value="ARGININE BIOSYNTHESIS BIFUNCTIONAL PROTEIN ARGJ, MITOCHONDRIAL"/>
    <property type="match status" value="1"/>
</dbReference>
<dbReference type="InterPro" id="IPR016117">
    <property type="entry name" value="ArgJ-like_dom_sf"/>
</dbReference>
<comment type="pathway">
    <text evidence="9">Amino-acid biosynthesis; L-arginine biosynthesis; L-ornithine and N-acetyl-L-glutamate from L-glutamate and N(2)-acetyl-L-ornithine (cyclic): step 1/1.</text>
</comment>
<feature type="site" description="Involved in the stabilization of negative charge on the oxyanion by the formation of the oxyanion hole" evidence="9">
    <location>
        <position position="157"/>
    </location>
</feature>
<comment type="catalytic activity">
    <reaction evidence="9">
        <text>N(2)-acetyl-L-ornithine + L-glutamate = N-acetyl-L-glutamate + L-ornithine</text>
        <dbReference type="Rhea" id="RHEA:15349"/>
        <dbReference type="ChEBI" id="CHEBI:29985"/>
        <dbReference type="ChEBI" id="CHEBI:44337"/>
        <dbReference type="ChEBI" id="CHEBI:46911"/>
        <dbReference type="ChEBI" id="CHEBI:57805"/>
        <dbReference type="EC" id="2.3.1.35"/>
    </reaction>
</comment>
<evidence type="ECO:0000313" key="10">
    <source>
        <dbReference type="EMBL" id="KAF2166354.1"/>
    </source>
</evidence>
<evidence type="ECO:0000313" key="11">
    <source>
        <dbReference type="Proteomes" id="UP000799537"/>
    </source>
</evidence>
<comment type="subunit">
    <text evidence="9">Heterodimer of an alpha and a beta chain.</text>
</comment>
<keyword evidence="6 9" id="KW-0496">Mitochondrion</keyword>
<dbReference type="Gene3D" id="3.60.70.12">
    <property type="entry name" value="L-amino peptidase D-ALA esterase/amidase"/>
    <property type="match status" value="1"/>
</dbReference>
<accession>A0A6A6CGN9</accession>
<dbReference type="SUPFAM" id="SSF56266">
    <property type="entry name" value="DmpA/ArgJ-like"/>
    <property type="match status" value="1"/>
</dbReference>
<reference evidence="10" key="1">
    <citation type="journal article" date="2020" name="Stud. Mycol.">
        <title>101 Dothideomycetes genomes: a test case for predicting lifestyles and emergence of pathogens.</title>
        <authorList>
            <person name="Haridas S."/>
            <person name="Albert R."/>
            <person name="Binder M."/>
            <person name="Bloem J."/>
            <person name="Labutti K."/>
            <person name="Salamov A."/>
            <person name="Andreopoulos B."/>
            <person name="Baker S."/>
            <person name="Barry K."/>
            <person name="Bills G."/>
            <person name="Bluhm B."/>
            <person name="Cannon C."/>
            <person name="Castanera R."/>
            <person name="Culley D."/>
            <person name="Daum C."/>
            <person name="Ezra D."/>
            <person name="Gonzalez J."/>
            <person name="Henrissat B."/>
            <person name="Kuo A."/>
            <person name="Liang C."/>
            <person name="Lipzen A."/>
            <person name="Lutzoni F."/>
            <person name="Magnuson J."/>
            <person name="Mondo S."/>
            <person name="Nolan M."/>
            <person name="Ohm R."/>
            <person name="Pangilinan J."/>
            <person name="Park H.-J."/>
            <person name="Ramirez L."/>
            <person name="Alfaro M."/>
            <person name="Sun H."/>
            <person name="Tritt A."/>
            <person name="Yoshinaga Y."/>
            <person name="Zwiers L.-H."/>
            <person name="Turgeon B."/>
            <person name="Goodwin S."/>
            <person name="Spatafora J."/>
            <person name="Crous P."/>
            <person name="Grigoriev I."/>
        </authorList>
    </citation>
    <scope>NUCLEOTIDE SEQUENCE</scope>
    <source>
        <strain evidence="10">ATCC 36951</strain>
    </source>
</reference>
<keyword evidence="5 9" id="KW-0068">Autocatalytic cleavage</keyword>
<protein>
    <recommendedName>
        <fullName evidence="9">Arginine biosynthesis bifunctional protein ArgJ, mitochondrial</fullName>
    </recommendedName>
    <domain>
        <recommendedName>
            <fullName evidence="9">Glutamate N-acetyltransferase</fullName>
            <shortName evidence="9">GAT</shortName>
            <ecNumber evidence="9">2.3.1.35</ecNumber>
        </recommendedName>
        <alternativeName>
            <fullName evidence="9">Ornithine acetyltransferase</fullName>
            <shortName evidence="9">OATase</shortName>
        </alternativeName>
        <alternativeName>
            <fullName evidence="9">Ornithine transacetylase</fullName>
        </alternativeName>
    </domain>
    <domain>
        <recommendedName>
            <fullName evidence="9">Amino-acid acetyltransferase</fullName>
            <ecNumber evidence="9">2.3.1.1</ecNumber>
        </recommendedName>
        <alternativeName>
            <fullName evidence="9">N-acetylglutamate synthase</fullName>
            <shortName evidence="9">AGS</shortName>
        </alternativeName>
    </domain>
    <component>
        <recommendedName>
            <fullName evidence="9">Arginine biosynthesis bifunctional protein ArgJ alpha chain</fullName>
        </recommendedName>
    </component>
    <component>
        <recommendedName>
            <fullName evidence="9">Arginine biosynthesis bifunctional protein ArgJ beta chain</fullName>
        </recommendedName>
    </component>
</protein>
<evidence type="ECO:0000256" key="9">
    <source>
        <dbReference type="HAMAP-Rule" id="MF_03124"/>
    </source>
</evidence>
<dbReference type="Pfam" id="PF01960">
    <property type="entry name" value="ArgJ"/>
    <property type="match status" value="1"/>
</dbReference>
<keyword evidence="2 9" id="KW-0055">Arginine biosynthesis</keyword>
<dbReference type="GO" id="GO:0006592">
    <property type="term" value="P:ornithine biosynthetic process"/>
    <property type="evidence" value="ECO:0007669"/>
    <property type="project" value="TreeGrafter"/>
</dbReference>
<dbReference type="GO" id="GO:0005759">
    <property type="term" value="C:mitochondrial matrix"/>
    <property type="evidence" value="ECO:0007669"/>
    <property type="project" value="UniProtKB-SubCell"/>
</dbReference>
<feature type="binding site" evidence="9">
    <location>
        <position position="224"/>
    </location>
    <ligand>
        <name>substrate</name>
    </ligand>
</feature>
<dbReference type="HAMAP" id="MF_01106">
    <property type="entry name" value="ArgJ"/>
    <property type="match status" value="1"/>
</dbReference>
<evidence type="ECO:0000256" key="8">
    <source>
        <dbReference type="ARBA" id="ARBA00023315"/>
    </source>
</evidence>
<keyword evidence="7 9" id="KW-0511">Multifunctional enzyme</keyword>
<feature type="site" description="Involved in the stabilization of negative charge on the oxyanion by the formation of the oxyanion hole" evidence="9">
    <location>
        <position position="156"/>
    </location>
</feature>
<proteinExistence type="inferred from homology"/>
<dbReference type="Gene3D" id="3.30.2330.10">
    <property type="entry name" value="arginine biosynthesis bifunctional protein suprefamily"/>
    <property type="match status" value="1"/>
</dbReference>
<comment type="catalytic activity">
    <reaction evidence="9">
        <text>L-glutamate + acetyl-CoA = N-acetyl-L-glutamate + CoA + H(+)</text>
        <dbReference type="Rhea" id="RHEA:24292"/>
        <dbReference type="ChEBI" id="CHEBI:15378"/>
        <dbReference type="ChEBI" id="CHEBI:29985"/>
        <dbReference type="ChEBI" id="CHEBI:44337"/>
        <dbReference type="ChEBI" id="CHEBI:57287"/>
        <dbReference type="ChEBI" id="CHEBI:57288"/>
        <dbReference type="EC" id="2.3.1.1"/>
    </reaction>
</comment>
<dbReference type="FunFam" id="3.60.70.12:FF:000002">
    <property type="entry name" value="Arginine biosynthesis bifunctional protein ArgJ, mitochondrial"/>
    <property type="match status" value="1"/>
</dbReference>
<feature type="binding site" evidence="9">
    <location>
        <position position="502"/>
    </location>
    <ligand>
        <name>substrate</name>
    </ligand>
</feature>
<dbReference type="AlphaFoldDB" id="A0A6A6CGN9"/>
<keyword evidence="3 9" id="KW-0028">Amino-acid biosynthesis</keyword>
<keyword evidence="8 9" id="KW-0012">Acyltransferase</keyword>
<gene>
    <name evidence="10" type="ORF">M409DRAFT_23545</name>
</gene>
<keyword evidence="11" id="KW-1185">Reference proteome</keyword>
<evidence type="ECO:0000256" key="5">
    <source>
        <dbReference type="ARBA" id="ARBA00022813"/>
    </source>
</evidence>
<dbReference type="FunFam" id="3.10.20.340:FF:000002">
    <property type="entry name" value="Arginine biosynthesis bifunctional protein ArgJ, mitochondrial"/>
    <property type="match status" value="1"/>
</dbReference>
<comment type="PTM">
    <text evidence="9">The alpha and beta chains are autoproteolytically processed from a single precursor protein within the mitochondrion.</text>
</comment>
<name>A0A6A6CGN9_ZASCE</name>
<dbReference type="GO" id="GO:0004358">
    <property type="term" value="F:L-glutamate N-acetyltransferase activity, acting on acetyl-L-ornithine as donor"/>
    <property type="evidence" value="ECO:0007669"/>
    <property type="project" value="UniProtKB-UniRule"/>
</dbReference>
<evidence type="ECO:0000256" key="7">
    <source>
        <dbReference type="ARBA" id="ARBA00023268"/>
    </source>
</evidence>
<comment type="function">
    <text evidence="9">Catalyzes two activities which are involved in the cyclic version of arginine biosynthesis: the synthesis of acetylglutamate from glutamate and acetyl-CoA, and of ornithine by transacetylation between acetylornithine and glutamate.</text>
</comment>
<feature type="binding site" evidence="9">
    <location>
        <position position="195"/>
    </location>
    <ligand>
        <name>substrate</name>
    </ligand>
</feature>
<evidence type="ECO:0000256" key="4">
    <source>
        <dbReference type="ARBA" id="ARBA00022679"/>
    </source>
</evidence>
<keyword evidence="4 9" id="KW-0808">Transferase</keyword>
<dbReference type="GeneID" id="54560109"/>
<dbReference type="EMBL" id="ML993597">
    <property type="protein sequence ID" value="KAF2166354.1"/>
    <property type="molecule type" value="Genomic_DNA"/>
</dbReference>
<dbReference type="InterPro" id="IPR002813">
    <property type="entry name" value="Arg_biosynth_ArgJ"/>
</dbReference>
<dbReference type="EC" id="2.3.1.1" evidence="9"/>
<feature type="chain" id="PRO_5025737188" description="Arginine biosynthesis bifunctional protein ArgJ beta chain" evidence="9">
    <location>
        <begin position="235"/>
        <end position="502"/>
    </location>
</feature>
<evidence type="ECO:0000256" key="1">
    <source>
        <dbReference type="ARBA" id="ARBA00006774"/>
    </source>
</evidence>
<dbReference type="GO" id="GO:0006526">
    <property type="term" value="P:L-arginine biosynthetic process"/>
    <property type="evidence" value="ECO:0007669"/>
    <property type="project" value="UniProtKB-UniRule"/>
</dbReference>
<dbReference type="NCBIfam" id="TIGR00120">
    <property type="entry name" value="ArgJ"/>
    <property type="match status" value="1"/>
</dbReference>
<evidence type="ECO:0000256" key="3">
    <source>
        <dbReference type="ARBA" id="ARBA00022605"/>
    </source>
</evidence>
<dbReference type="OrthoDB" id="4199794at2759"/>
<feature type="chain" id="PRO_5025737187" description="Arginine biosynthesis bifunctional protein ArgJ alpha chain" evidence="9">
    <location>
        <begin position="1"/>
        <end position="234"/>
    </location>
</feature>
<organism evidence="10 11">
    <name type="scientific">Zasmidium cellare ATCC 36951</name>
    <dbReference type="NCBI Taxonomy" id="1080233"/>
    <lineage>
        <taxon>Eukaryota</taxon>
        <taxon>Fungi</taxon>
        <taxon>Dikarya</taxon>
        <taxon>Ascomycota</taxon>
        <taxon>Pezizomycotina</taxon>
        <taxon>Dothideomycetes</taxon>
        <taxon>Dothideomycetidae</taxon>
        <taxon>Mycosphaerellales</taxon>
        <taxon>Mycosphaerellaceae</taxon>
        <taxon>Zasmidium</taxon>
    </lineage>
</organism>
<comment type="similarity">
    <text evidence="1 9">Belongs to the ArgJ family.</text>
</comment>
<dbReference type="RefSeq" id="XP_033667243.1">
    <property type="nucleotide sequence ID" value="XM_033806837.1"/>
</dbReference>
<dbReference type="EC" id="2.3.1.35" evidence="9"/>
<dbReference type="NCBIfam" id="NF003802">
    <property type="entry name" value="PRK05388.1"/>
    <property type="match status" value="1"/>
</dbReference>
<dbReference type="Proteomes" id="UP000799537">
    <property type="component" value="Unassembled WGS sequence"/>
</dbReference>
<sequence>MPPRGTAAVRRLLNITTQARSYSAPADRSIPAAKQKYVPSSGTYPKGFLAGSAFAGVKASNTKYDDLALVVSEEPCPAAAIFTKNIFQAAPVKVSKSWLAKSRSEGQTFRGVVVNSGCANAVTGKVGQEHAEAMARKTDECFSDADETPKTLVMSTGVIGQRLPIDRITEAIPHLHSNLGSTHDHWLDAAKAICTTDTFPKLLSRTFTLPSHPDTTYSIAGMTKGAGMIHPNMGTLLGIICTDAKIDPRSMKKLLDKAARHSFNSISIDGDTSTNDTVAFFANGAAAPPGADPIALATVDERAKVFGPPRLNADTKAFATELSNFMTDLAKLVVRDGEGATKFVTIRVRSDVDYPTAKRAAVSIARSALVKTALYGKDANWGRILCAIGYAPGIMSSPELPAVDFPKVKDSDSLKQVRPDFTSVSFIPADGSEELKLLVRGEPEEVDEVRAKQILEMEDLEILVRLDDFPPPRGDLIRSHEAVMYTCDLSHEYVTINGDYRT</sequence>
<evidence type="ECO:0000256" key="2">
    <source>
        <dbReference type="ARBA" id="ARBA00022571"/>
    </source>
</evidence>
<dbReference type="Gene3D" id="3.10.20.340">
    <property type="entry name" value="ArgJ beta chain, C-terminal domain"/>
    <property type="match status" value="1"/>
</dbReference>
<dbReference type="PANTHER" id="PTHR23100">
    <property type="entry name" value="ARGININE BIOSYNTHESIS BIFUNCTIONAL PROTEIN ARGJ"/>
    <property type="match status" value="1"/>
</dbReference>
<comment type="subcellular location">
    <subcellularLocation>
        <location evidence="9">Mitochondrion matrix</location>
    </subcellularLocation>
</comment>
<dbReference type="UniPathway" id="UPA00068">
    <property type="reaction ID" value="UER00106"/>
</dbReference>
<feature type="binding site" evidence="9">
    <location>
        <position position="338"/>
    </location>
    <ligand>
        <name>substrate</name>
    </ligand>
</feature>
<comment type="caution">
    <text evidence="9">Lacks conserved residue(s) required for the propagation of feature annotation.</text>
</comment>
<dbReference type="GO" id="GO:0004042">
    <property type="term" value="F:L-glutamate N-acetyltransferase activity"/>
    <property type="evidence" value="ECO:0007669"/>
    <property type="project" value="UniProtKB-UniRule"/>
</dbReference>
<feature type="binding site" evidence="9">
    <location>
        <position position="235"/>
    </location>
    <ligand>
        <name>substrate</name>
    </ligand>
</feature>
<feature type="active site" description="Nucleophile" evidence="9">
    <location>
        <position position="235"/>
    </location>
</feature>
<evidence type="ECO:0000256" key="6">
    <source>
        <dbReference type="ARBA" id="ARBA00023128"/>
    </source>
</evidence>
<feature type="binding site" evidence="9">
    <location>
        <position position="497"/>
    </location>
    <ligand>
        <name>substrate</name>
    </ligand>
</feature>
<dbReference type="CDD" id="cd02152">
    <property type="entry name" value="OAT"/>
    <property type="match status" value="1"/>
</dbReference>
<dbReference type="InterPro" id="IPR042195">
    <property type="entry name" value="ArgJ_beta_C"/>
</dbReference>